<accession>A0A9D4WAE0</accession>
<keyword evidence="3" id="KW-1185">Reference proteome</keyword>
<feature type="region of interest" description="Disordered" evidence="1">
    <location>
        <begin position="92"/>
        <end position="119"/>
    </location>
</feature>
<feature type="compositionally biased region" description="Low complexity" evidence="1">
    <location>
        <begin position="92"/>
        <end position="104"/>
    </location>
</feature>
<sequence>MVKEAKADKRKVASTSTPPPVDGNPLQGFVFDIQRIEANITSPKIKALHPEGSISIFVKSGASRPMPYNPYVATVNPNQHPQQAYFMPQAQQLRAPPPQNQQRNGYPQRDQQRPRKEFDPIPMMYTQILPYLLQIRAYY</sequence>
<dbReference type="Gramene" id="Psat06G0356400-T1">
    <property type="protein sequence ID" value="KAI5397789.1"/>
    <property type="gene ID" value="KIW84_063564"/>
</dbReference>
<gene>
    <name evidence="2" type="ORF">KIW84_063564</name>
</gene>
<evidence type="ECO:0000313" key="2">
    <source>
        <dbReference type="EMBL" id="KAI5397789.1"/>
    </source>
</evidence>
<feature type="compositionally biased region" description="Basic and acidic residues" evidence="1">
    <location>
        <begin position="1"/>
        <end position="11"/>
    </location>
</feature>
<comment type="caution">
    <text evidence="2">The sequence shown here is derived from an EMBL/GenBank/DDBJ whole genome shotgun (WGS) entry which is preliminary data.</text>
</comment>
<name>A0A9D4WAE0_PEA</name>
<evidence type="ECO:0000313" key="3">
    <source>
        <dbReference type="Proteomes" id="UP001058974"/>
    </source>
</evidence>
<dbReference type="AlphaFoldDB" id="A0A9D4WAE0"/>
<evidence type="ECO:0000256" key="1">
    <source>
        <dbReference type="SAM" id="MobiDB-lite"/>
    </source>
</evidence>
<dbReference type="EMBL" id="JAMSHJ010000006">
    <property type="protein sequence ID" value="KAI5397789.1"/>
    <property type="molecule type" value="Genomic_DNA"/>
</dbReference>
<organism evidence="2 3">
    <name type="scientific">Pisum sativum</name>
    <name type="common">Garden pea</name>
    <name type="synonym">Lathyrus oleraceus</name>
    <dbReference type="NCBI Taxonomy" id="3888"/>
    <lineage>
        <taxon>Eukaryota</taxon>
        <taxon>Viridiplantae</taxon>
        <taxon>Streptophyta</taxon>
        <taxon>Embryophyta</taxon>
        <taxon>Tracheophyta</taxon>
        <taxon>Spermatophyta</taxon>
        <taxon>Magnoliopsida</taxon>
        <taxon>eudicotyledons</taxon>
        <taxon>Gunneridae</taxon>
        <taxon>Pentapetalae</taxon>
        <taxon>rosids</taxon>
        <taxon>fabids</taxon>
        <taxon>Fabales</taxon>
        <taxon>Fabaceae</taxon>
        <taxon>Papilionoideae</taxon>
        <taxon>50 kb inversion clade</taxon>
        <taxon>NPAAA clade</taxon>
        <taxon>Hologalegina</taxon>
        <taxon>IRL clade</taxon>
        <taxon>Fabeae</taxon>
        <taxon>Lathyrus</taxon>
    </lineage>
</organism>
<reference evidence="2 3" key="1">
    <citation type="journal article" date="2022" name="Nat. Genet.">
        <title>Improved pea reference genome and pan-genome highlight genomic features and evolutionary characteristics.</title>
        <authorList>
            <person name="Yang T."/>
            <person name="Liu R."/>
            <person name="Luo Y."/>
            <person name="Hu S."/>
            <person name="Wang D."/>
            <person name="Wang C."/>
            <person name="Pandey M.K."/>
            <person name="Ge S."/>
            <person name="Xu Q."/>
            <person name="Li N."/>
            <person name="Li G."/>
            <person name="Huang Y."/>
            <person name="Saxena R.K."/>
            <person name="Ji Y."/>
            <person name="Li M."/>
            <person name="Yan X."/>
            <person name="He Y."/>
            <person name="Liu Y."/>
            <person name="Wang X."/>
            <person name="Xiang C."/>
            <person name="Varshney R.K."/>
            <person name="Ding H."/>
            <person name="Gao S."/>
            <person name="Zong X."/>
        </authorList>
    </citation>
    <scope>NUCLEOTIDE SEQUENCE [LARGE SCALE GENOMIC DNA]</scope>
    <source>
        <strain evidence="2 3">cv. Zhongwan 6</strain>
    </source>
</reference>
<proteinExistence type="predicted"/>
<protein>
    <submittedName>
        <fullName evidence="2">Uncharacterized protein</fullName>
    </submittedName>
</protein>
<dbReference type="Proteomes" id="UP001058974">
    <property type="component" value="Chromosome 6"/>
</dbReference>
<feature type="compositionally biased region" description="Basic and acidic residues" evidence="1">
    <location>
        <begin position="110"/>
        <end position="119"/>
    </location>
</feature>
<feature type="region of interest" description="Disordered" evidence="1">
    <location>
        <begin position="1"/>
        <end position="26"/>
    </location>
</feature>